<dbReference type="PANTHER" id="PTHR42924">
    <property type="entry name" value="EXONUCLEASE"/>
    <property type="match status" value="1"/>
</dbReference>
<dbReference type="GO" id="GO:0004534">
    <property type="term" value="F:5'-3' RNA exonuclease activity"/>
    <property type="evidence" value="ECO:0007669"/>
    <property type="project" value="TreeGrafter"/>
</dbReference>
<feature type="domain" description="Polymerase/histidinol phosphatase N-terminal" evidence="1">
    <location>
        <begin position="6"/>
        <end position="74"/>
    </location>
</feature>
<dbReference type="SMART" id="SM00481">
    <property type="entry name" value="POLIIIAc"/>
    <property type="match status" value="1"/>
</dbReference>
<reference evidence="2" key="2">
    <citation type="journal article" date="2021" name="PeerJ">
        <title>Extensive microbial diversity within the chicken gut microbiome revealed by metagenomics and culture.</title>
        <authorList>
            <person name="Gilroy R."/>
            <person name="Ravi A."/>
            <person name="Getino M."/>
            <person name="Pursley I."/>
            <person name="Horton D.L."/>
            <person name="Alikhan N.F."/>
            <person name="Baker D."/>
            <person name="Gharbi K."/>
            <person name="Hall N."/>
            <person name="Watson M."/>
            <person name="Adriaenssens E.M."/>
            <person name="Foster-Nyarko E."/>
            <person name="Jarju S."/>
            <person name="Secka A."/>
            <person name="Antonio M."/>
            <person name="Oren A."/>
            <person name="Chaudhuri R.R."/>
            <person name="La Ragione R."/>
            <person name="Hildebrand F."/>
            <person name="Pallen M.J."/>
        </authorList>
    </citation>
    <scope>NUCLEOTIDE SEQUENCE</scope>
    <source>
        <strain evidence="2">CHK157-1446</strain>
    </source>
</reference>
<protein>
    <submittedName>
        <fullName evidence="2">PHP domain-containing protein</fullName>
    </submittedName>
</protein>
<gene>
    <name evidence="2" type="ORF">IAD01_00960</name>
</gene>
<dbReference type="Proteomes" id="UP000823982">
    <property type="component" value="Unassembled WGS sequence"/>
</dbReference>
<name>A0A9D1EMV9_9FIRM</name>
<evidence type="ECO:0000259" key="1">
    <source>
        <dbReference type="SMART" id="SM00481"/>
    </source>
</evidence>
<sequence>MNKYYYDLHIHSCLSPCGDNDSTPANIAGMGVINGLNIMALTDHNTTKNCPAFYEAAKAHGIIPVAGMELTTAEDIHIVCLFEELEGAMAFDECVDKKRVPIKNREDIFGEQLICNARDEVIGHEDNLLLNATEIPIDDVPDMCEAYGGICYPAHIDREANGILAVLGFFPETPRFSCIELHDADKAEELIKAHRLEQMKVIVSSDAHYLWDIKEKKEYFELDDEPYSSALVRKKMFEYLRQG</sequence>
<dbReference type="InterPro" id="IPR052018">
    <property type="entry name" value="PHP_domain"/>
</dbReference>
<comment type="caution">
    <text evidence="2">The sequence shown here is derived from an EMBL/GenBank/DDBJ whole genome shotgun (WGS) entry which is preliminary data.</text>
</comment>
<proteinExistence type="predicted"/>
<dbReference type="AlphaFoldDB" id="A0A9D1EMV9"/>
<reference evidence="2" key="1">
    <citation type="submission" date="2020-10" db="EMBL/GenBank/DDBJ databases">
        <authorList>
            <person name="Gilroy R."/>
        </authorList>
    </citation>
    <scope>NUCLEOTIDE SEQUENCE</scope>
    <source>
        <strain evidence="2">CHK157-1446</strain>
    </source>
</reference>
<dbReference type="EMBL" id="DVIR01000008">
    <property type="protein sequence ID" value="HIS23965.1"/>
    <property type="molecule type" value="Genomic_DNA"/>
</dbReference>
<dbReference type="SUPFAM" id="SSF89550">
    <property type="entry name" value="PHP domain-like"/>
    <property type="match status" value="1"/>
</dbReference>
<dbReference type="InterPro" id="IPR016195">
    <property type="entry name" value="Pol/histidinol_Pase-like"/>
</dbReference>
<dbReference type="InterPro" id="IPR003141">
    <property type="entry name" value="Pol/His_phosphatase_N"/>
</dbReference>
<dbReference type="Pfam" id="PF02811">
    <property type="entry name" value="PHP"/>
    <property type="match status" value="1"/>
</dbReference>
<evidence type="ECO:0000313" key="2">
    <source>
        <dbReference type="EMBL" id="HIS23965.1"/>
    </source>
</evidence>
<accession>A0A9D1EMV9</accession>
<dbReference type="InterPro" id="IPR004013">
    <property type="entry name" value="PHP_dom"/>
</dbReference>
<dbReference type="Gene3D" id="3.20.20.140">
    <property type="entry name" value="Metal-dependent hydrolases"/>
    <property type="match status" value="1"/>
</dbReference>
<organism evidence="2 3">
    <name type="scientific">Candidatus Faeciplasma gallinarum</name>
    <dbReference type="NCBI Taxonomy" id="2840799"/>
    <lineage>
        <taxon>Bacteria</taxon>
        <taxon>Bacillati</taxon>
        <taxon>Bacillota</taxon>
        <taxon>Clostridia</taxon>
        <taxon>Eubacteriales</taxon>
        <taxon>Oscillospiraceae</taxon>
        <taxon>Oscillospiraceae incertae sedis</taxon>
        <taxon>Candidatus Faeciplasma</taxon>
    </lineage>
</organism>
<evidence type="ECO:0000313" key="3">
    <source>
        <dbReference type="Proteomes" id="UP000823982"/>
    </source>
</evidence>
<dbReference type="PANTHER" id="PTHR42924:SF3">
    <property type="entry name" value="POLYMERASE_HISTIDINOL PHOSPHATASE N-TERMINAL DOMAIN-CONTAINING PROTEIN"/>
    <property type="match status" value="1"/>
</dbReference>
<dbReference type="GO" id="GO:0035312">
    <property type="term" value="F:5'-3' DNA exonuclease activity"/>
    <property type="evidence" value="ECO:0007669"/>
    <property type="project" value="TreeGrafter"/>
</dbReference>
<dbReference type="CDD" id="cd07432">
    <property type="entry name" value="PHP_HisPPase"/>
    <property type="match status" value="1"/>
</dbReference>